<dbReference type="InterPro" id="IPR002575">
    <property type="entry name" value="Aminoglycoside_PTrfase"/>
</dbReference>
<evidence type="ECO:0000313" key="2">
    <source>
        <dbReference type="EMBL" id="RDH83778.1"/>
    </source>
</evidence>
<comment type="caution">
    <text evidence="2">The sequence shown here is derived from an EMBL/GenBank/DDBJ whole genome shotgun (WGS) entry which is preliminary data.</text>
</comment>
<dbReference type="InterPro" id="IPR011009">
    <property type="entry name" value="Kinase-like_dom_sf"/>
</dbReference>
<dbReference type="InterPro" id="IPR029063">
    <property type="entry name" value="SAM-dependent_MTases_sf"/>
</dbReference>
<dbReference type="SUPFAM" id="SSF56112">
    <property type="entry name" value="Protein kinase-like (PK-like)"/>
    <property type="match status" value="1"/>
</dbReference>
<dbReference type="SUPFAM" id="SSF53335">
    <property type="entry name" value="S-adenosyl-L-methionine-dependent methyltransferases"/>
    <property type="match status" value="1"/>
</dbReference>
<keyword evidence="3" id="KW-1185">Reference proteome</keyword>
<evidence type="ECO:0000259" key="1">
    <source>
        <dbReference type="Pfam" id="PF01636"/>
    </source>
</evidence>
<gene>
    <name evidence="2" type="ORF">DIZ80_06470</name>
</gene>
<accession>A0A370DFT1</accession>
<sequence>MQNIANSGWLYQIGDVIFGDVLTINCDNLSDVLNVYSKSIYKISEATFNIKNNVFSKISNKKYDCIIVNAVDNGNENPEFIEYLNSYLKINGIIAVVEINDTNFKNVFTYKYFYNVLRKVINSSEGDNFDGYYMQSIYGKINQVFYSSGYKSVKNPFLLKEKLRQIYLNKYLYPLFSSLVLKIYNTSNFKHKTVLENIINNINSDLNSDIIFKSVTKYLVIPYKVLATVKDIENNEYIFLLLRGADKNVRANIELEMINYLNAEYPMLSKYLSKSIISGIYKNVEYIIYKKIPGVSIDSYFTDYNIAERAAFDMLVSIGEMSAQSNQDNVLNNTTKKWFNSLKSYENANPEYSNYLDTLFESLTKEVNENICDLVLFHGDYKIENLIYDPLNYEVNGIIDWDLSEKQHLPGLDLLYLIFYTRRIKNSTSFISECENVFLKEGFSDNEQALLDEYFIKFDISMNMFRVIKLFFILHHFSCRERTGYEVAWLTDLFNKIWNVN</sequence>
<evidence type="ECO:0000313" key="3">
    <source>
        <dbReference type="Proteomes" id="UP000254266"/>
    </source>
</evidence>
<feature type="domain" description="Aminoglycoside phosphotransferase" evidence="1">
    <location>
        <begin position="250"/>
        <end position="406"/>
    </location>
</feature>
<name>A0A370DFT1_9GAMM</name>
<reference evidence="2 3" key="1">
    <citation type="journal article" date="2018" name="ISME J.">
        <title>Endosymbiont genomes yield clues of tubeworm success.</title>
        <authorList>
            <person name="Li Y."/>
            <person name="Liles M.R."/>
            <person name="Halanych K.M."/>
        </authorList>
    </citation>
    <scope>NUCLEOTIDE SEQUENCE [LARGE SCALE GENOMIC DNA]</scope>
    <source>
        <strain evidence="2">A1464</strain>
    </source>
</reference>
<organism evidence="2 3">
    <name type="scientific">endosymbiont of Galathealinum brachiosum</name>
    <dbReference type="NCBI Taxonomy" id="2200906"/>
    <lineage>
        <taxon>Bacteria</taxon>
        <taxon>Pseudomonadati</taxon>
        <taxon>Pseudomonadota</taxon>
        <taxon>Gammaproteobacteria</taxon>
        <taxon>sulfur-oxidizing symbionts</taxon>
    </lineage>
</organism>
<dbReference type="EMBL" id="QFXC01000008">
    <property type="protein sequence ID" value="RDH83778.1"/>
    <property type="molecule type" value="Genomic_DNA"/>
</dbReference>
<dbReference type="Proteomes" id="UP000254266">
    <property type="component" value="Unassembled WGS sequence"/>
</dbReference>
<dbReference type="Pfam" id="PF01636">
    <property type="entry name" value="APH"/>
    <property type="match status" value="1"/>
</dbReference>
<dbReference type="Gene3D" id="3.90.1200.10">
    <property type="match status" value="1"/>
</dbReference>
<proteinExistence type="predicted"/>
<dbReference type="AlphaFoldDB" id="A0A370DFT1"/>
<protein>
    <recommendedName>
        <fullName evidence="1">Aminoglycoside phosphotransferase domain-containing protein</fullName>
    </recommendedName>
</protein>